<dbReference type="Proteomes" id="UP000694549">
    <property type="component" value="Unplaced"/>
</dbReference>
<dbReference type="Pfam" id="PF01753">
    <property type="entry name" value="zf-MYND"/>
    <property type="match status" value="1"/>
</dbReference>
<dbReference type="Pfam" id="PF04969">
    <property type="entry name" value="CS"/>
    <property type="match status" value="2"/>
</dbReference>
<keyword evidence="13" id="KW-1185">Reference proteome</keyword>
<dbReference type="InterPro" id="IPR028889">
    <property type="entry name" value="USP"/>
</dbReference>
<dbReference type="EC" id="3.4.19.12" evidence="2"/>
<evidence type="ECO:0000256" key="6">
    <source>
        <dbReference type="ARBA" id="ARBA00022833"/>
    </source>
</evidence>
<evidence type="ECO:0000256" key="4">
    <source>
        <dbReference type="ARBA" id="ARBA00022771"/>
    </source>
</evidence>
<feature type="domain" description="USP" evidence="9">
    <location>
        <begin position="546"/>
        <end position="727"/>
    </location>
</feature>
<name>A0A8B9VF99_9AVES</name>
<evidence type="ECO:0000256" key="7">
    <source>
        <dbReference type="PROSITE-ProRule" id="PRU00134"/>
    </source>
</evidence>
<dbReference type="FunFam" id="6.10.140.2220:FF:000004">
    <property type="entry name" value="ubiquitin carboxyl-terminal hydrolase 19 isoform X9"/>
    <property type="match status" value="1"/>
</dbReference>
<dbReference type="InterPro" id="IPR001394">
    <property type="entry name" value="Peptidase_C19_UCH"/>
</dbReference>
<dbReference type="SUPFAM" id="SSF144232">
    <property type="entry name" value="HIT/MYND zinc finger-like"/>
    <property type="match status" value="1"/>
</dbReference>
<evidence type="ECO:0000313" key="13">
    <source>
        <dbReference type="Proteomes" id="UP000694549"/>
    </source>
</evidence>
<dbReference type="InterPro" id="IPR038765">
    <property type="entry name" value="Papain-like_cys_pep_sf"/>
</dbReference>
<accession>A0A8B9VF99</accession>
<feature type="region of interest" description="Disordered" evidence="8">
    <location>
        <begin position="501"/>
        <end position="535"/>
    </location>
</feature>
<dbReference type="Pfam" id="PF00443">
    <property type="entry name" value="UCH"/>
    <property type="match status" value="1"/>
</dbReference>
<dbReference type="GO" id="GO:0016579">
    <property type="term" value="P:protein deubiquitination"/>
    <property type="evidence" value="ECO:0007669"/>
    <property type="project" value="InterPro"/>
</dbReference>
<feature type="region of interest" description="Disordered" evidence="8">
    <location>
        <begin position="1"/>
        <end position="50"/>
    </location>
</feature>
<dbReference type="InterPro" id="IPR002893">
    <property type="entry name" value="Znf_MYND"/>
</dbReference>
<feature type="domain" description="CS" evidence="11">
    <location>
        <begin position="329"/>
        <end position="431"/>
    </location>
</feature>
<dbReference type="Gene3D" id="2.60.40.790">
    <property type="match status" value="2"/>
</dbReference>
<dbReference type="InterPro" id="IPR007052">
    <property type="entry name" value="CS_dom"/>
</dbReference>
<dbReference type="InterPro" id="IPR050185">
    <property type="entry name" value="Ub_carboxyl-term_hydrolase"/>
</dbReference>
<feature type="domain" description="MYND-type" evidence="10">
    <location>
        <begin position="840"/>
        <end position="882"/>
    </location>
</feature>
<organism evidence="12 13">
    <name type="scientific">Anas zonorhyncha</name>
    <name type="common">Eastern spot-billed duck</name>
    <dbReference type="NCBI Taxonomy" id="75864"/>
    <lineage>
        <taxon>Eukaryota</taxon>
        <taxon>Metazoa</taxon>
        <taxon>Chordata</taxon>
        <taxon>Craniata</taxon>
        <taxon>Vertebrata</taxon>
        <taxon>Euteleostomi</taxon>
        <taxon>Archelosauria</taxon>
        <taxon>Archosauria</taxon>
        <taxon>Dinosauria</taxon>
        <taxon>Saurischia</taxon>
        <taxon>Theropoda</taxon>
        <taxon>Coelurosauria</taxon>
        <taxon>Aves</taxon>
        <taxon>Neognathae</taxon>
        <taxon>Galloanserae</taxon>
        <taxon>Anseriformes</taxon>
        <taxon>Anatidae</taxon>
        <taxon>Anatinae</taxon>
        <taxon>Anas</taxon>
    </lineage>
</organism>
<feature type="domain" description="CS" evidence="11">
    <location>
        <begin position="90"/>
        <end position="179"/>
    </location>
</feature>
<dbReference type="Gene3D" id="3.90.70.10">
    <property type="entry name" value="Cysteine proteinases"/>
    <property type="match status" value="1"/>
</dbReference>
<feature type="compositionally biased region" description="Basic and acidic residues" evidence="8">
    <location>
        <begin position="187"/>
        <end position="207"/>
    </location>
</feature>
<evidence type="ECO:0000256" key="5">
    <source>
        <dbReference type="ARBA" id="ARBA00022801"/>
    </source>
</evidence>
<evidence type="ECO:0000313" key="12">
    <source>
        <dbReference type="Ensembl" id="ENSAZOP00000023534.1"/>
    </source>
</evidence>
<dbReference type="CDD" id="cd06463">
    <property type="entry name" value="p23_like"/>
    <property type="match status" value="1"/>
</dbReference>
<dbReference type="PROSITE" id="PS51203">
    <property type="entry name" value="CS"/>
    <property type="match status" value="2"/>
</dbReference>
<dbReference type="PROSITE" id="PS50865">
    <property type="entry name" value="ZF_MYND_2"/>
    <property type="match status" value="1"/>
</dbReference>
<feature type="region of interest" description="Disordered" evidence="8">
    <location>
        <begin position="948"/>
        <end position="974"/>
    </location>
</feature>
<dbReference type="InterPro" id="IPR018200">
    <property type="entry name" value="USP_CS"/>
</dbReference>
<protein>
    <recommendedName>
        <fullName evidence="2">ubiquitinyl hydrolase 1</fullName>
        <ecNumber evidence="2">3.4.19.12</ecNumber>
    </recommendedName>
</protein>
<dbReference type="Pfam" id="PF16602">
    <property type="entry name" value="USP19_linker"/>
    <property type="match status" value="1"/>
</dbReference>
<dbReference type="FunFam" id="3.90.70.10:FF:000012">
    <property type="entry name" value="ubiquitin carboxyl-terminal hydrolase 19 isoform X2"/>
    <property type="match status" value="1"/>
</dbReference>
<dbReference type="InterPro" id="IPR008978">
    <property type="entry name" value="HSP20-like_chaperone"/>
</dbReference>
<dbReference type="FunFam" id="2.60.40.790:FF:000074">
    <property type="entry name" value="Ubiquitin-specific peptidase 19"/>
    <property type="match status" value="1"/>
</dbReference>
<feature type="region of interest" description="Disordered" evidence="8">
    <location>
        <begin position="183"/>
        <end position="265"/>
    </location>
</feature>
<dbReference type="GO" id="GO:0036503">
    <property type="term" value="P:ERAD pathway"/>
    <property type="evidence" value="ECO:0007669"/>
    <property type="project" value="TreeGrafter"/>
</dbReference>
<dbReference type="Ensembl" id="ENSAZOT00000025265.1">
    <property type="protein sequence ID" value="ENSAZOP00000023534.1"/>
    <property type="gene ID" value="ENSAZOG00000012886.1"/>
</dbReference>
<dbReference type="PROSITE" id="PS01360">
    <property type="entry name" value="ZF_MYND_1"/>
    <property type="match status" value="1"/>
</dbReference>
<reference evidence="12" key="1">
    <citation type="submission" date="2025-08" db="UniProtKB">
        <authorList>
            <consortium name="Ensembl"/>
        </authorList>
    </citation>
    <scope>IDENTIFICATION</scope>
</reference>
<dbReference type="SUPFAM" id="SSF54001">
    <property type="entry name" value="Cysteine proteinases"/>
    <property type="match status" value="1"/>
</dbReference>
<dbReference type="GO" id="GO:0008270">
    <property type="term" value="F:zinc ion binding"/>
    <property type="evidence" value="ECO:0007669"/>
    <property type="project" value="UniProtKB-KW"/>
</dbReference>
<dbReference type="PROSITE" id="PS00972">
    <property type="entry name" value="USP_1"/>
    <property type="match status" value="1"/>
</dbReference>
<evidence type="ECO:0000259" key="10">
    <source>
        <dbReference type="PROSITE" id="PS50865"/>
    </source>
</evidence>
<keyword evidence="3" id="KW-0479">Metal-binding</keyword>
<evidence type="ECO:0000259" key="11">
    <source>
        <dbReference type="PROSITE" id="PS51203"/>
    </source>
</evidence>
<sequence>MSSSTNAPGQRRVSRGLDDATNKKKQKDRANQESKEGESPRGDGFSAPWGGILQPSAGLTDVRPGSCSPAQVCACCGLVPRAGVNAFLPLAELLLDWKQNADEIIVKLNLGSGALKVEDVDAAFTDTDCVVKLPDGRQWSCQFYEEIEGSCSKVQCKKGNFLQLVLQKKIPLHTWTSLLVRGGGKLAPEEPRAESTEPPRTRREPSNPKRAQGRSEALGGKSPASPGTQSGPSAKRAVYLKVAPTEDEAGSRRNGRAGQGDAPTALADLAPPLEKVPEDLADPCSPSPHVEARPCGMRWAGLVGKAVLARRVTSLHGFPCSEPEPIVNLTFVKNDSYEKGNDLVVVHVYVKEIHKETSKVLFREQDFTLVFQTSDVNFLRLHPGCGPHTVFRWQVKLRNLIEPDQCTYNFTVSRIDVCLKKRQSQRWGGLEAPATRGAVGGAKVAMPTGPTPLDKTPPGSNQHPLSSKEEARASDKEKPRVEDGGLDGVAARTAPEHVAVKQEPHIPSPKPTCMVPPMTHSPVSTESVEDDEDEDEKKKVCLPGFTGLVNLGNTCFMNSVIQSLSNTRELRDYFHDRSFESEINYNNPLGTGGRLAIGFAMLLRALWKGTHHAFQPSKLKAIVASKASQFTGYAQHDAQEFMAFLLDGLHEDLNRIQNKPYTETVDSDGRPDEVVAEEAWQRHKMRNDSFIVDLFQGQYKSKLVCPVCSKVSITFDPFLYLPVPLPQKQKVLTVYYFAKEPHKKPIKFLVSISKENSSAMEVLDSVAHSVRVKPENLRLAEVIKNRFHRMFLPSHCLDTVCPTDLLLCFEVLSPELAKERVVELQVQQRPQVPSVPVAKCAACQKKQLSEEEKLRRCTRCYRVGYCNVACQKTHWPDHKALCRPENIGFPFLISVPESRLTYARLAQLLEGYARYSVSVFQPPFQLGRMSPEQGCTAATSAPELGDEDRASGLLQEPPLSPAVPELHPELGDSSTVRSKVLPARSSLLSLDSGFSEHVESQGDSCCEKEPSYERALKPEGKRCRSANPLCARSPDGPWERQGAILLPCCGRRPPHLCSPRGLVRRPLQASWRPWEPCFGGAAPPGMPASPRSALPWQSPCGTAKP</sequence>
<dbReference type="FunFam" id="2.60.40.790:FF:000004">
    <property type="entry name" value="ubiquitin carboxyl-terminal hydrolase 19 isoform X9"/>
    <property type="match status" value="1"/>
</dbReference>
<evidence type="ECO:0000256" key="3">
    <source>
        <dbReference type="ARBA" id="ARBA00022723"/>
    </source>
</evidence>
<evidence type="ECO:0000256" key="2">
    <source>
        <dbReference type="ARBA" id="ARBA00012759"/>
    </source>
</evidence>
<dbReference type="GO" id="GO:0004843">
    <property type="term" value="F:cysteine-type deubiquitinase activity"/>
    <property type="evidence" value="ECO:0007669"/>
    <property type="project" value="UniProtKB-EC"/>
</dbReference>
<keyword evidence="6" id="KW-0862">Zinc</keyword>
<dbReference type="Gene3D" id="6.10.140.2220">
    <property type="match status" value="1"/>
</dbReference>
<evidence type="ECO:0000256" key="1">
    <source>
        <dbReference type="ARBA" id="ARBA00000707"/>
    </source>
</evidence>
<feature type="region of interest" description="Disordered" evidence="8">
    <location>
        <begin position="1084"/>
        <end position="1105"/>
    </location>
</feature>
<keyword evidence="4 7" id="KW-0863">Zinc-finger</keyword>
<dbReference type="CDD" id="cd06466">
    <property type="entry name" value="p23_CS_SGT1_like"/>
    <property type="match status" value="1"/>
</dbReference>
<evidence type="ECO:0000256" key="8">
    <source>
        <dbReference type="SAM" id="MobiDB-lite"/>
    </source>
</evidence>
<dbReference type="PANTHER" id="PTHR21646:SF74">
    <property type="entry name" value="UBIQUITIN CARBOXYL-TERMINAL HYDROLASE 19"/>
    <property type="match status" value="1"/>
</dbReference>
<feature type="region of interest" description="Disordered" evidence="8">
    <location>
        <begin position="429"/>
        <end position="487"/>
    </location>
</feature>
<dbReference type="SUPFAM" id="SSF49764">
    <property type="entry name" value="HSP20-like chaperones"/>
    <property type="match status" value="2"/>
</dbReference>
<dbReference type="AlphaFoldDB" id="A0A8B9VF99"/>
<reference evidence="12" key="2">
    <citation type="submission" date="2025-09" db="UniProtKB">
        <authorList>
            <consortium name="Ensembl"/>
        </authorList>
    </citation>
    <scope>IDENTIFICATION</scope>
</reference>
<feature type="compositionally biased region" description="Basic and acidic residues" evidence="8">
    <location>
        <begin position="15"/>
        <end position="41"/>
    </location>
</feature>
<evidence type="ECO:0000259" key="9">
    <source>
        <dbReference type="PROSITE" id="PS50235"/>
    </source>
</evidence>
<comment type="catalytic activity">
    <reaction evidence="1">
        <text>Thiol-dependent hydrolysis of ester, thioester, amide, peptide and isopeptide bonds formed by the C-terminal Gly of ubiquitin (a 76-residue protein attached to proteins as an intracellular targeting signal).</text>
        <dbReference type="EC" id="3.4.19.12"/>
    </reaction>
</comment>
<keyword evidence="5" id="KW-0378">Hydrolase</keyword>
<proteinExistence type="predicted"/>
<dbReference type="PANTHER" id="PTHR21646">
    <property type="entry name" value="UBIQUITIN CARBOXYL-TERMINAL HYDROLASE"/>
    <property type="match status" value="1"/>
</dbReference>
<dbReference type="PROSITE" id="PS50235">
    <property type="entry name" value="USP_3"/>
    <property type="match status" value="1"/>
</dbReference>
<feature type="compositionally biased region" description="Basic and acidic residues" evidence="8">
    <location>
        <begin position="466"/>
        <end position="483"/>
    </location>
</feature>